<dbReference type="InterPro" id="IPR015064">
    <property type="entry name" value="Sda"/>
</dbReference>
<evidence type="ECO:0000313" key="2">
    <source>
        <dbReference type="Proteomes" id="UP000426246"/>
    </source>
</evidence>
<dbReference type="OrthoDB" id="2933732at2"/>
<accession>A0A6B8RK86</accession>
<reference evidence="2" key="1">
    <citation type="submission" date="2018-11" db="EMBL/GenBank/DDBJ databases">
        <title>Complete genome sequence of Paenibacillus sp. ML311-T8.</title>
        <authorList>
            <person name="Nam Y.-D."/>
            <person name="Kang J."/>
            <person name="Chung W.-H."/>
            <person name="Park Y.S."/>
        </authorList>
    </citation>
    <scope>NUCLEOTIDE SEQUENCE [LARGE SCALE GENOMIC DNA]</scope>
    <source>
        <strain evidence="2">ML311-T8</strain>
    </source>
</reference>
<name>A0A6B8RK86_9BACL</name>
<dbReference type="Proteomes" id="UP000426246">
    <property type="component" value="Chromosome"/>
</dbReference>
<dbReference type="Gene3D" id="1.10.287.1100">
    <property type="entry name" value="Sporulation inhibitor A"/>
    <property type="match status" value="1"/>
</dbReference>
<dbReference type="AlphaFoldDB" id="A0A6B8RK86"/>
<protein>
    <submittedName>
        <fullName evidence="1">Sporulation histidine kinase inhibitor Sda</fullName>
    </submittedName>
</protein>
<proteinExistence type="predicted"/>
<sequence length="57" mass="6558">MKLLSNEALQKAYSDAVSMQLDIAFIKLLFNEILERKMICDTLISDTTNLNSKDRIH</sequence>
<dbReference type="Pfam" id="PF08970">
    <property type="entry name" value="Sda"/>
    <property type="match status" value="1"/>
</dbReference>
<dbReference type="RefSeq" id="WP_155701049.1">
    <property type="nucleotide sequence ID" value="NZ_CP034235.1"/>
</dbReference>
<dbReference type="InterPro" id="IPR036916">
    <property type="entry name" value="Sda_sf"/>
</dbReference>
<gene>
    <name evidence="1" type="ORF">EHS13_14565</name>
</gene>
<evidence type="ECO:0000313" key="1">
    <source>
        <dbReference type="EMBL" id="QGQ96012.1"/>
    </source>
</evidence>
<dbReference type="EMBL" id="CP034235">
    <property type="protein sequence ID" value="QGQ96012.1"/>
    <property type="molecule type" value="Genomic_DNA"/>
</dbReference>
<dbReference type="KEGG" id="ppsc:EHS13_14565"/>
<keyword evidence="2" id="KW-1185">Reference proteome</keyword>
<dbReference type="SUPFAM" id="SSF100985">
    <property type="entry name" value="Sporulation inhibitor Sda"/>
    <property type="match status" value="1"/>
</dbReference>
<organism evidence="1 2">
    <name type="scientific">Paenibacillus psychroresistens</name>
    <dbReference type="NCBI Taxonomy" id="1778678"/>
    <lineage>
        <taxon>Bacteria</taxon>
        <taxon>Bacillati</taxon>
        <taxon>Bacillota</taxon>
        <taxon>Bacilli</taxon>
        <taxon>Bacillales</taxon>
        <taxon>Paenibacillaceae</taxon>
        <taxon>Paenibacillus</taxon>
    </lineage>
</organism>